<proteinExistence type="predicted"/>
<feature type="domain" description="Mce/MlaD" evidence="2">
    <location>
        <begin position="33"/>
        <end position="108"/>
    </location>
</feature>
<dbReference type="PANTHER" id="PTHR33371:SF4">
    <property type="entry name" value="INTERMEMBRANE PHOSPHOLIPID TRANSPORT SYSTEM BINDING PROTEIN MLAD"/>
    <property type="match status" value="1"/>
</dbReference>
<dbReference type="InterPro" id="IPR052336">
    <property type="entry name" value="MlaD_Phospholipid_Transporter"/>
</dbReference>
<dbReference type="Pfam" id="PF02470">
    <property type="entry name" value="MlaD"/>
    <property type="match status" value="1"/>
</dbReference>
<evidence type="ECO:0000313" key="4">
    <source>
        <dbReference type="Proteomes" id="UP000317093"/>
    </source>
</evidence>
<gene>
    <name evidence="3" type="ORF">Pan216_31380</name>
</gene>
<feature type="region of interest" description="Disordered" evidence="1">
    <location>
        <begin position="114"/>
        <end position="134"/>
    </location>
</feature>
<protein>
    <submittedName>
        <fullName evidence="3">Paraquat-inducible protein B</fullName>
    </submittedName>
</protein>
<accession>A0A518B5L9</accession>
<evidence type="ECO:0000256" key="1">
    <source>
        <dbReference type="SAM" id="MobiDB-lite"/>
    </source>
</evidence>
<reference evidence="3 4" key="1">
    <citation type="submission" date="2019-02" db="EMBL/GenBank/DDBJ databases">
        <title>Deep-cultivation of Planctomycetes and their phenomic and genomic characterization uncovers novel biology.</title>
        <authorList>
            <person name="Wiegand S."/>
            <person name="Jogler M."/>
            <person name="Boedeker C."/>
            <person name="Pinto D."/>
            <person name="Vollmers J."/>
            <person name="Rivas-Marin E."/>
            <person name="Kohn T."/>
            <person name="Peeters S.H."/>
            <person name="Heuer A."/>
            <person name="Rast P."/>
            <person name="Oberbeckmann S."/>
            <person name="Bunk B."/>
            <person name="Jeske O."/>
            <person name="Meyerdierks A."/>
            <person name="Storesund J.E."/>
            <person name="Kallscheuer N."/>
            <person name="Luecker S."/>
            <person name="Lage O.M."/>
            <person name="Pohl T."/>
            <person name="Merkel B.J."/>
            <person name="Hornburger P."/>
            <person name="Mueller R.-W."/>
            <person name="Bruemmer F."/>
            <person name="Labrenz M."/>
            <person name="Spormann A.M."/>
            <person name="Op den Camp H."/>
            <person name="Overmann J."/>
            <person name="Amann R."/>
            <person name="Jetten M.S.M."/>
            <person name="Mascher T."/>
            <person name="Medema M.H."/>
            <person name="Devos D.P."/>
            <person name="Kaster A.-K."/>
            <person name="Ovreas L."/>
            <person name="Rohde M."/>
            <person name="Galperin M.Y."/>
            <person name="Jogler C."/>
        </authorList>
    </citation>
    <scope>NUCLEOTIDE SEQUENCE [LARGE SCALE GENOMIC DNA]</scope>
    <source>
        <strain evidence="3 4">Pan216</strain>
    </source>
</reference>
<name>A0A518B5L9_9BACT</name>
<evidence type="ECO:0000313" key="3">
    <source>
        <dbReference type="EMBL" id="QDU62271.1"/>
    </source>
</evidence>
<dbReference type="PANTHER" id="PTHR33371">
    <property type="entry name" value="INTERMEMBRANE PHOSPHOLIPID TRANSPORT SYSTEM BINDING PROTEIN MLAD-RELATED"/>
    <property type="match status" value="1"/>
</dbReference>
<dbReference type="Proteomes" id="UP000317093">
    <property type="component" value="Chromosome"/>
</dbReference>
<keyword evidence="4" id="KW-1185">Reference proteome</keyword>
<dbReference type="AlphaFoldDB" id="A0A518B5L9"/>
<sequence>MQFAIGLVTLIAGFALAAIIIWFGEFQYVLQSHKTYYATFRSAPGLQPKVPVRRAGIRIGEVQKVEYSSEYSLVVATITLDGDNILREGDEPTIDRSLLGDTYVDIDTRPDMQGVKDRPIVPAGSTLEGVSPPNLTKTIDEASDMVPNANKTLTQIETTAKAWAQVGDRTNSLIARNQEQIDQIVRDAQITLEKMNRTLDSIDEVLNPETRENLRITIRNVRDASKDLRPTIESANRTLDNIDQLAQDLKTVVEPFKTRSESIANNVDVSLANLNPTLIDVRAVVNEIRNGNGSLQRLYRSDELYMNLDAASVLLVQNLAKLRCILDDAQVFADKIARHPGELGVQGVFTRDKGLKEVPPGAVPRKHGFFKRDRGVVPAACPDCPPTTAPPLSQ</sequence>
<dbReference type="InterPro" id="IPR003399">
    <property type="entry name" value="Mce/MlaD"/>
</dbReference>
<dbReference type="EMBL" id="CP036279">
    <property type="protein sequence ID" value="QDU62271.1"/>
    <property type="molecule type" value="Genomic_DNA"/>
</dbReference>
<organism evidence="3 4">
    <name type="scientific">Kolteria novifilia</name>
    <dbReference type="NCBI Taxonomy" id="2527975"/>
    <lineage>
        <taxon>Bacteria</taxon>
        <taxon>Pseudomonadati</taxon>
        <taxon>Planctomycetota</taxon>
        <taxon>Planctomycetia</taxon>
        <taxon>Kolteriales</taxon>
        <taxon>Kolteriaceae</taxon>
        <taxon>Kolteria</taxon>
    </lineage>
</organism>
<evidence type="ECO:0000259" key="2">
    <source>
        <dbReference type="Pfam" id="PF02470"/>
    </source>
</evidence>
<dbReference type="KEGG" id="knv:Pan216_31380"/>